<evidence type="ECO:0000313" key="13">
    <source>
        <dbReference type="Proteomes" id="UP000195607"/>
    </source>
</evidence>
<dbReference type="GO" id="GO:0006814">
    <property type="term" value="P:sodium ion transport"/>
    <property type="evidence" value="ECO:0007669"/>
    <property type="project" value="UniProtKB-KW"/>
</dbReference>
<keyword evidence="2" id="KW-0813">Transport</keyword>
<dbReference type="InterPro" id="IPR038770">
    <property type="entry name" value="Na+/solute_symporter_sf"/>
</dbReference>
<evidence type="ECO:0000256" key="4">
    <source>
        <dbReference type="ARBA" id="ARBA00022692"/>
    </source>
</evidence>
<dbReference type="Proteomes" id="UP000195607">
    <property type="component" value="Chromosome I"/>
</dbReference>
<evidence type="ECO:0000256" key="8">
    <source>
        <dbReference type="ARBA" id="ARBA00023136"/>
    </source>
</evidence>
<evidence type="ECO:0000313" key="12">
    <source>
        <dbReference type="EMBL" id="SIM44218.1"/>
    </source>
</evidence>
<dbReference type="EMBL" id="LT671858">
    <property type="protein sequence ID" value="SIM44218.1"/>
    <property type="molecule type" value="Genomic_DNA"/>
</dbReference>
<evidence type="ECO:0000256" key="7">
    <source>
        <dbReference type="ARBA" id="ARBA00023065"/>
    </source>
</evidence>
<feature type="transmembrane region" description="Helical" evidence="10">
    <location>
        <begin position="273"/>
        <end position="291"/>
    </location>
</feature>
<feature type="transmembrane region" description="Helical" evidence="10">
    <location>
        <begin position="213"/>
        <end position="231"/>
    </location>
</feature>
<evidence type="ECO:0000256" key="5">
    <source>
        <dbReference type="ARBA" id="ARBA00022989"/>
    </source>
</evidence>
<feature type="transmembrane region" description="Helical" evidence="10">
    <location>
        <begin position="237"/>
        <end position="261"/>
    </location>
</feature>
<evidence type="ECO:0000256" key="3">
    <source>
        <dbReference type="ARBA" id="ARBA00022449"/>
    </source>
</evidence>
<keyword evidence="4 10" id="KW-0812">Transmembrane</keyword>
<dbReference type="Pfam" id="PF00999">
    <property type="entry name" value="Na_H_Exchanger"/>
    <property type="match status" value="1"/>
</dbReference>
<feature type="transmembrane region" description="Helical" evidence="10">
    <location>
        <begin position="146"/>
        <end position="166"/>
    </location>
</feature>
<feature type="transmembrane region" description="Helical" evidence="10">
    <location>
        <begin position="115"/>
        <end position="134"/>
    </location>
</feature>
<evidence type="ECO:0000256" key="9">
    <source>
        <dbReference type="ARBA" id="ARBA00023201"/>
    </source>
</evidence>
<dbReference type="PANTHER" id="PTHR43562:SF3">
    <property type="entry name" value="SODIUM ION_PROTON EXCHANGER (EUROFUNG)"/>
    <property type="match status" value="1"/>
</dbReference>
<keyword evidence="9" id="KW-0739">Sodium transport</keyword>
<accession>A0A1N5T7X0</accession>
<dbReference type="AlphaFoldDB" id="A0A1N5T7X0"/>
<dbReference type="InterPro" id="IPR006153">
    <property type="entry name" value="Cation/H_exchanger_TM"/>
</dbReference>
<feature type="transmembrane region" description="Helical" evidence="10">
    <location>
        <begin position="327"/>
        <end position="351"/>
    </location>
</feature>
<proteinExistence type="predicted"/>
<feature type="transmembrane region" description="Helical" evidence="10">
    <location>
        <begin position="172"/>
        <end position="192"/>
    </location>
</feature>
<keyword evidence="6" id="KW-0915">Sodium</keyword>
<keyword evidence="5 10" id="KW-1133">Transmembrane helix</keyword>
<keyword evidence="3" id="KW-0050">Antiport</keyword>
<evidence type="ECO:0000256" key="6">
    <source>
        <dbReference type="ARBA" id="ARBA00023053"/>
    </source>
</evidence>
<dbReference type="GO" id="GO:0015297">
    <property type="term" value="F:antiporter activity"/>
    <property type="evidence" value="ECO:0007669"/>
    <property type="project" value="UniProtKB-KW"/>
</dbReference>
<comment type="subcellular location">
    <subcellularLocation>
        <location evidence="1">Membrane</location>
        <topology evidence="1">Multi-pass membrane protein</topology>
    </subcellularLocation>
</comment>
<protein>
    <submittedName>
        <fullName evidence="12">CPA2 family transporter membrane component</fullName>
    </submittedName>
</protein>
<reference evidence="12 13" key="1">
    <citation type="submission" date="2016-04" db="EMBL/GenBank/DDBJ databases">
        <authorList>
            <person name="Evans L.H."/>
            <person name="Alamgir A."/>
            <person name="Owens N."/>
            <person name="Weber N.D."/>
            <person name="Virtaneva K."/>
            <person name="Barbian K."/>
            <person name="Babar A."/>
            <person name="Rosenke K."/>
        </authorList>
    </citation>
    <scope>NUCLEOTIDE SEQUENCE [LARGE SCALE GENOMIC DNA]</scope>
    <source>
        <strain evidence="13">S5(T) (JCM 30642 \VKM B-2941)</strain>
    </source>
</reference>
<feature type="transmembrane region" description="Helical" evidence="10">
    <location>
        <begin position="357"/>
        <end position="375"/>
    </location>
</feature>
<keyword evidence="7" id="KW-0406">Ion transport</keyword>
<dbReference type="PANTHER" id="PTHR43562">
    <property type="entry name" value="NAPA-TYPE SODIUM/HYDROGEN ANTIPORTER"/>
    <property type="match status" value="1"/>
</dbReference>
<evidence type="ECO:0000256" key="10">
    <source>
        <dbReference type="SAM" id="Phobius"/>
    </source>
</evidence>
<feature type="transmembrane region" description="Helical" evidence="10">
    <location>
        <begin position="297"/>
        <end position="315"/>
    </location>
</feature>
<feature type="domain" description="Cation/H+ exchanger transmembrane" evidence="11">
    <location>
        <begin position="12"/>
        <end position="375"/>
    </location>
</feature>
<feature type="transmembrane region" description="Helical" evidence="10">
    <location>
        <begin position="85"/>
        <end position="103"/>
    </location>
</feature>
<dbReference type="RefSeq" id="WP_148689572.1">
    <property type="nucleotide sequence ID" value="NZ_LT671858.1"/>
</dbReference>
<evidence type="ECO:0000256" key="1">
    <source>
        <dbReference type="ARBA" id="ARBA00004141"/>
    </source>
</evidence>
<keyword evidence="8 10" id="KW-0472">Membrane</keyword>
<dbReference type="GO" id="GO:1902600">
    <property type="term" value="P:proton transmembrane transport"/>
    <property type="evidence" value="ECO:0007669"/>
    <property type="project" value="InterPro"/>
</dbReference>
<gene>
    <name evidence="12" type="ORF">CSP5_0485</name>
</gene>
<dbReference type="GeneID" id="41587787"/>
<sequence>MTFLLSIFVLLLLAIIMGSVFEYYGLPSVIGELIAGFILGKAVLDLVLPSSIITGISEISLFFIVLLIGVESTTYTLVRNVKKGILLSTTSFIIPLLIMLLFLKIFYGKFGASDIILAVSIGVPSISIISVLLNKYDLMKYEMGNSILASVIFTDIIAFIILSAIVDLKRLNYELVSIVVFLILIFLADHYLRKNSKTVMAFFERLRYQSKSEKLVFGSIILSGLIVASLLDEIGISYVLGAFFAGILISDVIIGKELLGIITRTLGRLNDSFFIPLFFSIAGMEAILPTFNSLGEMTLLIIITILIGGFLDYYAGRKFFSKGSGRVSSGILGGRGAVGVIIATIALEANILNSNQYSAAIFATIIVSVIFSFLLRNQQDNILMEQERFGVKI</sequence>
<evidence type="ECO:0000259" key="11">
    <source>
        <dbReference type="Pfam" id="PF00999"/>
    </source>
</evidence>
<dbReference type="Gene3D" id="1.20.1530.20">
    <property type="match status" value="1"/>
</dbReference>
<evidence type="ECO:0000256" key="2">
    <source>
        <dbReference type="ARBA" id="ARBA00022448"/>
    </source>
</evidence>
<name>A0A1N5T7X0_9ARCH</name>
<dbReference type="GO" id="GO:0016020">
    <property type="term" value="C:membrane"/>
    <property type="evidence" value="ECO:0007669"/>
    <property type="project" value="UniProtKB-SubCell"/>
</dbReference>
<organism evidence="12 13">
    <name type="scientific">Cuniculiplasma divulgatum</name>
    <dbReference type="NCBI Taxonomy" id="1673428"/>
    <lineage>
        <taxon>Archaea</taxon>
        <taxon>Methanobacteriati</taxon>
        <taxon>Thermoplasmatota</taxon>
        <taxon>Thermoplasmata</taxon>
        <taxon>Thermoplasmatales</taxon>
        <taxon>Cuniculiplasmataceae</taxon>
        <taxon>Cuniculiplasma</taxon>
    </lineage>
</organism>